<reference evidence="1 2" key="1">
    <citation type="submission" date="2014-04" db="EMBL/GenBank/DDBJ databases">
        <authorList>
            <consortium name="DOE Joint Genome Institute"/>
            <person name="Kuo A."/>
            <person name="Kohler A."/>
            <person name="Jargeat P."/>
            <person name="Nagy L.G."/>
            <person name="Floudas D."/>
            <person name="Copeland A."/>
            <person name="Barry K.W."/>
            <person name="Cichocki N."/>
            <person name="Veneault-Fourrey C."/>
            <person name="LaButti K."/>
            <person name="Lindquist E.A."/>
            <person name="Lipzen A."/>
            <person name="Lundell T."/>
            <person name="Morin E."/>
            <person name="Murat C."/>
            <person name="Sun H."/>
            <person name="Tunlid A."/>
            <person name="Henrissat B."/>
            <person name="Grigoriev I.V."/>
            <person name="Hibbett D.S."/>
            <person name="Martin F."/>
            <person name="Nordberg H.P."/>
            <person name="Cantor M.N."/>
            <person name="Hua S.X."/>
        </authorList>
    </citation>
    <scope>NUCLEOTIDE SEQUENCE [LARGE SCALE GENOMIC DNA]</scope>
    <source>
        <strain evidence="1 2">Ve08.2h10</strain>
    </source>
</reference>
<protein>
    <recommendedName>
        <fullName evidence="3">ATP-dependent DNA helicase</fullName>
    </recommendedName>
</protein>
<evidence type="ECO:0000313" key="1">
    <source>
        <dbReference type="EMBL" id="KIK77096.1"/>
    </source>
</evidence>
<dbReference type="EMBL" id="KN827142">
    <property type="protein sequence ID" value="KIK77096.1"/>
    <property type="molecule type" value="Genomic_DNA"/>
</dbReference>
<dbReference type="OrthoDB" id="2986975at2759"/>
<proteinExistence type="predicted"/>
<dbReference type="SUPFAM" id="SSF52540">
    <property type="entry name" value="P-loop containing nucleoside triphosphate hydrolases"/>
    <property type="match status" value="1"/>
</dbReference>
<dbReference type="HOGENOM" id="CLU_719805_0_0_1"/>
<keyword evidence="2" id="KW-1185">Reference proteome</keyword>
<reference evidence="2" key="2">
    <citation type="submission" date="2015-01" db="EMBL/GenBank/DDBJ databases">
        <title>Evolutionary Origins and Diversification of the Mycorrhizal Mutualists.</title>
        <authorList>
            <consortium name="DOE Joint Genome Institute"/>
            <consortium name="Mycorrhizal Genomics Consortium"/>
            <person name="Kohler A."/>
            <person name="Kuo A."/>
            <person name="Nagy L.G."/>
            <person name="Floudas D."/>
            <person name="Copeland A."/>
            <person name="Barry K.W."/>
            <person name="Cichocki N."/>
            <person name="Veneault-Fourrey C."/>
            <person name="LaButti K."/>
            <person name="Lindquist E.A."/>
            <person name="Lipzen A."/>
            <person name="Lundell T."/>
            <person name="Morin E."/>
            <person name="Murat C."/>
            <person name="Riley R."/>
            <person name="Ohm R."/>
            <person name="Sun H."/>
            <person name="Tunlid A."/>
            <person name="Henrissat B."/>
            <person name="Grigoriev I.V."/>
            <person name="Hibbett D.S."/>
            <person name="Martin F."/>
        </authorList>
    </citation>
    <scope>NUCLEOTIDE SEQUENCE [LARGE SCALE GENOMIC DNA]</scope>
    <source>
        <strain evidence="2">Ve08.2h10</strain>
    </source>
</reference>
<evidence type="ECO:0008006" key="3">
    <source>
        <dbReference type="Google" id="ProtNLM"/>
    </source>
</evidence>
<gene>
    <name evidence="1" type="ORF">PAXRUDRAFT_36833</name>
</gene>
<accession>A0A0D0D0L3</accession>
<dbReference type="InterPro" id="IPR027417">
    <property type="entry name" value="P-loop_NTPase"/>
</dbReference>
<dbReference type="Proteomes" id="UP000054538">
    <property type="component" value="Unassembled WGS sequence"/>
</dbReference>
<organism evidence="1 2">
    <name type="scientific">Paxillus rubicundulus Ve08.2h10</name>
    <dbReference type="NCBI Taxonomy" id="930991"/>
    <lineage>
        <taxon>Eukaryota</taxon>
        <taxon>Fungi</taxon>
        <taxon>Dikarya</taxon>
        <taxon>Basidiomycota</taxon>
        <taxon>Agaricomycotina</taxon>
        <taxon>Agaricomycetes</taxon>
        <taxon>Agaricomycetidae</taxon>
        <taxon>Boletales</taxon>
        <taxon>Paxilineae</taxon>
        <taxon>Paxillaceae</taxon>
        <taxon>Paxillus</taxon>
    </lineage>
</organism>
<sequence>MDDEMGDDDMNEDGHNIELTEADLQVYKESQKNQCEEQHGKLAISIARSKGIIRNDTATWSCQSTDISIAHENDYLKLHMWQASMETMITDLNGEKNGDIVGLNGGKEDIGTLSWSGMDAMDADLGEGTGQLDGGVQSIAGSLSIVQDHLTLVEVSYNIIDWHLNETLTGTNPPQLLMIIPGEGGVGLNLPFGGINMILVGDFHQFPPVTGRPLYWLIDPAKDDAEELLGRSLYEQFKTVCVINAEWLDLLRHICNGSCHAQHIKILCSLIITNPQCPPTDFKLPAWNEAVLITQHHSTSNHGNKQDEQGGLSNTITLKISMKVMVMFNVETDLNIANGARGEVVKIILSEHKTPFLSSQPIIQLTYYALQCTQQHIPVSDHRK</sequence>
<evidence type="ECO:0000313" key="2">
    <source>
        <dbReference type="Proteomes" id="UP000054538"/>
    </source>
</evidence>
<dbReference type="STRING" id="930991.A0A0D0D0L3"/>
<dbReference type="AlphaFoldDB" id="A0A0D0D0L3"/>
<name>A0A0D0D0L3_9AGAM</name>
<dbReference type="InParanoid" id="A0A0D0D0L3"/>